<dbReference type="EMBL" id="AP006618">
    <property type="protein sequence ID" value="BAD58416.1"/>
    <property type="molecule type" value="Genomic_DNA"/>
</dbReference>
<dbReference type="AlphaFoldDB" id="Q5YTS5"/>
<reference evidence="1 2" key="1">
    <citation type="journal article" date="2004" name="Proc. Natl. Acad. Sci. U.S.A.">
        <title>The complete genomic sequence of Nocardia farcinica IFM 10152.</title>
        <authorList>
            <person name="Ishikawa J."/>
            <person name="Yamashita A."/>
            <person name="Mikami Y."/>
            <person name="Hoshino Y."/>
            <person name="Kurita H."/>
            <person name="Hotta K."/>
            <person name="Shiba T."/>
            <person name="Hattori M."/>
        </authorList>
    </citation>
    <scope>NUCLEOTIDE SEQUENCE [LARGE SCALE GENOMIC DNA]</scope>
    <source>
        <strain evidence="1 2">IFM 10152</strain>
    </source>
</reference>
<dbReference type="Proteomes" id="UP000006820">
    <property type="component" value="Chromosome"/>
</dbReference>
<dbReference type="KEGG" id="nfa:NFA_35680"/>
<evidence type="ECO:0000313" key="2">
    <source>
        <dbReference type="Proteomes" id="UP000006820"/>
    </source>
</evidence>
<dbReference type="RefSeq" id="WP_011210101.1">
    <property type="nucleotide sequence ID" value="NC_006361.1"/>
</dbReference>
<dbReference type="GeneID" id="61134266"/>
<accession>Q5YTS5</accession>
<proteinExistence type="predicted"/>
<dbReference type="PROSITE" id="PS51257">
    <property type="entry name" value="PROKAR_LIPOPROTEIN"/>
    <property type="match status" value="1"/>
</dbReference>
<keyword evidence="2" id="KW-1185">Reference proteome</keyword>
<gene>
    <name evidence="1" type="ordered locus">NFA_35680</name>
</gene>
<protein>
    <submittedName>
        <fullName evidence="1">Uncharacterized protein</fullName>
    </submittedName>
</protein>
<name>Q5YTS5_NOCFA</name>
<dbReference type="eggNOG" id="ENOG5032E98">
    <property type="taxonomic scope" value="Bacteria"/>
</dbReference>
<organism evidence="1 2">
    <name type="scientific">Nocardia farcinica (strain IFM 10152)</name>
    <dbReference type="NCBI Taxonomy" id="247156"/>
    <lineage>
        <taxon>Bacteria</taxon>
        <taxon>Bacillati</taxon>
        <taxon>Actinomycetota</taxon>
        <taxon>Actinomycetes</taxon>
        <taxon>Mycobacteriales</taxon>
        <taxon>Nocardiaceae</taxon>
        <taxon>Nocardia</taxon>
    </lineage>
</organism>
<evidence type="ECO:0000313" key="1">
    <source>
        <dbReference type="EMBL" id="BAD58416.1"/>
    </source>
</evidence>
<sequence length="127" mass="13570">MMRCAVREAIVEDRLRSEIESRCPACGNAWAACSDGPDDYVRAALLATHGPSRLWVADGPADDACLLGLLRRHESAALFEAKSTVAEIRTTGRIGTSVELELLARTLRAAGYAVVLETPGDQADDTA</sequence>
<dbReference type="HOGENOM" id="CLU_155288_0_0_11"/>